<dbReference type="EMBL" id="CM016560">
    <property type="protein sequence ID" value="TKV96075.1"/>
    <property type="molecule type" value="Genomic_DNA"/>
</dbReference>
<accession>A0A4V6D1U7</accession>
<evidence type="ECO:0000313" key="2">
    <source>
        <dbReference type="EMBL" id="TKV96075.1"/>
    </source>
</evidence>
<evidence type="ECO:0000313" key="3">
    <source>
        <dbReference type="Proteomes" id="UP000298652"/>
    </source>
</evidence>
<organism evidence="2 3">
    <name type="scientific">Setaria viridis</name>
    <name type="common">Green bristlegrass</name>
    <name type="synonym">Setaria italica subsp. viridis</name>
    <dbReference type="NCBI Taxonomy" id="4556"/>
    <lineage>
        <taxon>Eukaryota</taxon>
        <taxon>Viridiplantae</taxon>
        <taxon>Streptophyta</taxon>
        <taxon>Embryophyta</taxon>
        <taxon>Tracheophyta</taxon>
        <taxon>Spermatophyta</taxon>
        <taxon>Magnoliopsida</taxon>
        <taxon>Liliopsida</taxon>
        <taxon>Poales</taxon>
        <taxon>Poaceae</taxon>
        <taxon>PACMAD clade</taxon>
        <taxon>Panicoideae</taxon>
        <taxon>Panicodae</taxon>
        <taxon>Paniceae</taxon>
        <taxon>Cenchrinae</taxon>
        <taxon>Setaria</taxon>
    </lineage>
</organism>
<sequence>MMRCLCLSSSGDGSTLTDAASSSACYFGPRTKSALASEWPCLPPLLGAEDAVDDAIDGVPHDTVDVYDLVGHGGVDGLERRERIALQLDWAAVPPFPADDAHILLQHQHLEPLPLGGERECQPTNAATGHQDARLIGLRSWHCRGGDEPRAAARAAPPRCGRGGEREHRPGVAGGGGGERDRR</sequence>
<dbReference type="Proteomes" id="UP000298652">
    <property type="component" value="Chromosome 9"/>
</dbReference>
<dbReference type="AlphaFoldDB" id="A0A4V6D1U7"/>
<feature type="region of interest" description="Disordered" evidence="1">
    <location>
        <begin position="146"/>
        <end position="183"/>
    </location>
</feature>
<protein>
    <submittedName>
        <fullName evidence="2">Uncharacterized protein</fullName>
    </submittedName>
</protein>
<proteinExistence type="predicted"/>
<evidence type="ECO:0000256" key="1">
    <source>
        <dbReference type="SAM" id="MobiDB-lite"/>
    </source>
</evidence>
<gene>
    <name evidence="2" type="ORF">SEVIR_9G405900v2</name>
</gene>
<dbReference type="Gramene" id="TKV96075">
    <property type="protein sequence ID" value="TKV96075"/>
    <property type="gene ID" value="SEVIR_9G405900v2"/>
</dbReference>
<keyword evidence="3" id="KW-1185">Reference proteome</keyword>
<reference evidence="2" key="1">
    <citation type="submission" date="2019-03" db="EMBL/GenBank/DDBJ databases">
        <title>WGS assembly of Setaria viridis.</title>
        <authorList>
            <person name="Huang P."/>
            <person name="Jenkins J."/>
            <person name="Grimwood J."/>
            <person name="Barry K."/>
            <person name="Healey A."/>
            <person name="Mamidi S."/>
            <person name="Sreedasyam A."/>
            <person name="Shu S."/>
            <person name="Feldman M."/>
            <person name="Wu J."/>
            <person name="Yu Y."/>
            <person name="Chen C."/>
            <person name="Johnson J."/>
            <person name="Rokhsar D."/>
            <person name="Baxter I."/>
            <person name="Schmutz J."/>
            <person name="Brutnell T."/>
            <person name="Kellogg E."/>
        </authorList>
    </citation>
    <scope>NUCLEOTIDE SEQUENCE [LARGE SCALE GENOMIC DNA]</scope>
</reference>
<dbReference type="OMA" id="LASEWPC"/>
<name>A0A4V6D1U7_SETVI</name>